<dbReference type="GO" id="GO:0097730">
    <property type="term" value="C:non-motile cilium"/>
    <property type="evidence" value="ECO:0007669"/>
    <property type="project" value="TreeGrafter"/>
</dbReference>
<gene>
    <name evidence="5" type="primary">ARL13A</name>
</gene>
<dbReference type="GO" id="GO:0097500">
    <property type="term" value="P:receptor localization to non-motile cilium"/>
    <property type="evidence" value="ECO:0007669"/>
    <property type="project" value="TreeGrafter"/>
</dbReference>
<dbReference type="CTD" id="392509"/>
<keyword evidence="2 3" id="KW-0342">GTP-binding</keyword>
<dbReference type="InterPro" id="IPR051995">
    <property type="entry name" value="Ciliary_GTPase"/>
</dbReference>
<accession>A0A9B0U9P1</accession>
<evidence type="ECO:0000256" key="2">
    <source>
        <dbReference type="ARBA" id="ARBA00023134"/>
    </source>
</evidence>
<keyword evidence="1 3" id="KW-0547">Nucleotide-binding</keyword>
<dbReference type="GO" id="GO:0003924">
    <property type="term" value="F:GTPase activity"/>
    <property type="evidence" value="ECO:0007669"/>
    <property type="project" value="InterPro"/>
</dbReference>
<dbReference type="PANTHER" id="PTHR46090">
    <property type="entry name" value="ADP-RIBOSYLATION FACTOR-LIKE PROTEIN 13B"/>
    <property type="match status" value="1"/>
</dbReference>
<dbReference type="Pfam" id="PF00025">
    <property type="entry name" value="Arf"/>
    <property type="match status" value="1"/>
</dbReference>
<evidence type="ECO:0000256" key="3">
    <source>
        <dbReference type="PIRSR" id="PIRSR606689-1"/>
    </source>
</evidence>
<dbReference type="GO" id="GO:1905515">
    <property type="term" value="P:non-motile cilium assembly"/>
    <property type="evidence" value="ECO:0007669"/>
    <property type="project" value="TreeGrafter"/>
</dbReference>
<reference evidence="5" key="1">
    <citation type="submission" date="2025-08" db="UniProtKB">
        <authorList>
            <consortium name="RefSeq"/>
        </authorList>
    </citation>
    <scope>IDENTIFICATION</scope>
    <source>
        <tissue evidence="5">Spleen</tissue>
    </source>
</reference>
<evidence type="ECO:0000313" key="5">
    <source>
        <dbReference type="RefSeq" id="XP_006878382.1"/>
    </source>
</evidence>
<dbReference type="InterPro" id="IPR006689">
    <property type="entry name" value="Small_GTPase_ARF/SAR"/>
</dbReference>
<evidence type="ECO:0000256" key="1">
    <source>
        <dbReference type="ARBA" id="ARBA00022741"/>
    </source>
</evidence>
<dbReference type="GO" id="GO:0031514">
    <property type="term" value="C:motile cilium"/>
    <property type="evidence" value="ECO:0007669"/>
    <property type="project" value="TreeGrafter"/>
</dbReference>
<dbReference type="AlphaFoldDB" id="A0A9B0U9P1"/>
<dbReference type="GO" id="GO:0060170">
    <property type="term" value="C:ciliary membrane"/>
    <property type="evidence" value="ECO:0007669"/>
    <property type="project" value="TreeGrafter"/>
</dbReference>
<protein>
    <submittedName>
        <fullName evidence="5">LOW QUALITY PROTEIN: ADP-ribosylation factor-like 13A</fullName>
    </submittedName>
</protein>
<dbReference type="OrthoDB" id="14717at2759"/>
<evidence type="ECO:0000313" key="4">
    <source>
        <dbReference type="Proteomes" id="UP000504623"/>
    </source>
</evidence>
<dbReference type="PROSITE" id="PS51417">
    <property type="entry name" value="ARF"/>
    <property type="match status" value="1"/>
</dbReference>
<dbReference type="RefSeq" id="XP_006878382.1">
    <property type="nucleotide sequence ID" value="XM_006878320.1"/>
</dbReference>
<sequence>MVIPSRMDKYMKSEQTTLLLDNYNISIYDLNGNSQGQDLWPNYYSQAHGIVFVLDSSDLGRLQEVKMILPRLLSDQRVEGKPVLLLPGKQDKKGALLPCDILERIVNKNKPLCRVEPCSAIINLQRRNHQPIIDGLRWLLATIGDKYEDLYTQQQQCGDENDQRKKKLDLGYHSVEVKPLKSILQKEGLRLAKKKNKSVTFALDELMEEGECPRGNEDQRATEFCYKKSDKLQIQATCIDDDPFEGNTEPMTFKRLLLKRKIQRNIYYPSLDKWDRL</sequence>
<name>A0A9B0U9P1_CHRAS</name>
<dbReference type="PANTHER" id="PTHR46090:SF1">
    <property type="entry name" value="ADP-RIBOSYLATION FACTOR-LIKE PROTEIN 13A"/>
    <property type="match status" value="1"/>
</dbReference>
<keyword evidence="4" id="KW-1185">Reference proteome</keyword>
<dbReference type="GO" id="GO:0005525">
    <property type="term" value="F:GTP binding"/>
    <property type="evidence" value="ECO:0007669"/>
    <property type="project" value="UniProtKB-KW"/>
</dbReference>
<dbReference type="GeneID" id="102842390"/>
<organism evidence="4 5">
    <name type="scientific">Chrysochloris asiatica</name>
    <name type="common">Cape golden mole</name>
    <dbReference type="NCBI Taxonomy" id="185453"/>
    <lineage>
        <taxon>Eukaryota</taxon>
        <taxon>Metazoa</taxon>
        <taxon>Chordata</taxon>
        <taxon>Craniata</taxon>
        <taxon>Vertebrata</taxon>
        <taxon>Euteleostomi</taxon>
        <taxon>Mammalia</taxon>
        <taxon>Eutheria</taxon>
        <taxon>Afrotheria</taxon>
        <taxon>Chrysochloridae</taxon>
        <taxon>Chrysochlorinae</taxon>
        <taxon>Chrysochloris</taxon>
    </lineage>
</organism>
<dbReference type="Proteomes" id="UP000504623">
    <property type="component" value="Unplaced"/>
</dbReference>
<feature type="binding site" evidence="3">
    <location>
        <position position="32"/>
    </location>
    <ligand>
        <name>GTP</name>
        <dbReference type="ChEBI" id="CHEBI:37565"/>
    </ligand>
</feature>
<dbReference type="SUPFAM" id="SSF52540">
    <property type="entry name" value="P-loop containing nucleoside triphosphate hydrolases"/>
    <property type="match status" value="1"/>
</dbReference>
<dbReference type="Gene3D" id="3.40.50.300">
    <property type="entry name" value="P-loop containing nucleotide triphosphate hydrolases"/>
    <property type="match status" value="1"/>
</dbReference>
<dbReference type="InterPro" id="IPR027417">
    <property type="entry name" value="P-loop_NTPase"/>
</dbReference>
<proteinExistence type="predicted"/>